<dbReference type="GO" id="GO:0000976">
    <property type="term" value="F:transcription cis-regulatory region binding"/>
    <property type="evidence" value="ECO:0007669"/>
    <property type="project" value="TreeGrafter"/>
</dbReference>
<dbReference type="InterPro" id="IPR001647">
    <property type="entry name" value="HTH_TetR"/>
</dbReference>
<dbReference type="STRING" id="1219011.GCA_001895045_01784"/>
<dbReference type="NCBIfam" id="NF041196">
    <property type="entry name" value="ScbR_bind_reg"/>
    <property type="match status" value="1"/>
</dbReference>
<reference evidence="6 7" key="1">
    <citation type="submission" date="2018-06" db="EMBL/GenBank/DDBJ databases">
        <authorList>
            <consortium name="Pathogen Informatics"/>
            <person name="Doyle S."/>
        </authorList>
    </citation>
    <scope>NUCLEOTIDE SEQUENCE [LARGE SCALE GENOMIC DNA]</scope>
    <source>
        <strain evidence="6 7">NCTC10994</strain>
    </source>
</reference>
<dbReference type="EMBL" id="LS483468">
    <property type="protein sequence ID" value="SQI30458.1"/>
    <property type="molecule type" value="Genomic_DNA"/>
</dbReference>
<dbReference type="Proteomes" id="UP000249091">
    <property type="component" value="Chromosome 1"/>
</dbReference>
<dbReference type="GO" id="GO:0003700">
    <property type="term" value="F:DNA-binding transcription factor activity"/>
    <property type="evidence" value="ECO:0007669"/>
    <property type="project" value="TreeGrafter"/>
</dbReference>
<dbReference type="InterPro" id="IPR050109">
    <property type="entry name" value="HTH-type_TetR-like_transc_reg"/>
</dbReference>
<evidence type="ECO:0000313" key="7">
    <source>
        <dbReference type="Proteomes" id="UP000249091"/>
    </source>
</evidence>
<accession>A0A2X4U5J5</accession>
<dbReference type="PROSITE" id="PS01081">
    <property type="entry name" value="HTH_TETR_1"/>
    <property type="match status" value="1"/>
</dbReference>
<name>A0A2X4U5J5_9NOCA</name>
<dbReference type="KEGG" id="rcr:NCTC10994_01613"/>
<keyword evidence="1" id="KW-0805">Transcription regulation</keyword>
<dbReference type="Gene3D" id="1.10.357.10">
    <property type="entry name" value="Tetracycline Repressor, domain 2"/>
    <property type="match status" value="1"/>
</dbReference>
<gene>
    <name evidence="6" type="primary">arpA</name>
    <name evidence="6" type="ORF">NCTC10994_01613</name>
</gene>
<dbReference type="InterPro" id="IPR047923">
    <property type="entry name" value="ArpA-like"/>
</dbReference>
<evidence type="ECO:0000256" key="1">
    <source>
        <dbReference type="ARBA" id="ARBA00023015"/>
    </source>
</evidence>
<organism evidence="6 7">
    <name type="scientific">Rhodococcus coprophilus</name>
    <dbReference type="NCBI Taxonomy" id="38310"/>
    <lineage>
        <taxon>Bacteria</taxon>
        <taxon>Bacillati</taxon>
        <taxon>Actinomycetota</taxon>
        <taxon>Actinomycetes</taxon>
        <taxon>Mycobacteriales</taxon>
        <taxon>Nocardiaceae</taxon>
        <taxon>Rhodococcus</taxon>
    </lineage>
</organism>
<dbReference type="InterPro" id="IPR023772">
    <property type="entry name" value="DNA-bd_HTH_TetR-type_CS"/>
</dbReference>
<evidence type="ECO:0000259" key="5">
    <source>
        <dbReference type="PROSITE" id="PS50977"/>
    </source>
</evidence>
<evidence type="ECO:0000256" key="2">
    <source>
        <dbReference type="ARBA" id="ARBA00023125"/>
    </source>
</evidence>
<feature type="DNA-binding region" description="H-T-H motif" evidence="4">
    <location>
        <begin position="18"/>
        <end position="37"/>
    </location>
</feature>
<evidence type="ECO:0000313" key="6">
    <source>
        <dbReference type="EMBL" id="SQI30458.1"/>
    </source>
</evidence>
<dbReference type="AlphaFoldDB" id="A0A2X4U5J5"/>
<dbReference type="PROSITE" id="PS50977">
    <property type="entry name" value="HTH_TETR_2"/>
    <property type="match status" value="1"/>
</dbReference>
<keyword evidence="2 4" id="KW-0238">DNA-binding</keyword>
<evidence type="ECO:0000256" key="3">
    <source>
        <dbReference type="ARBA" id="ARBA00023163"/>
    </source>
</evidence>
<dbReference type="Pfam" id="PF21935">
    <property type="entry name" value="TetR_C_45"/>
    <property type="match status" value="1"/>
</dbReference>
<protein>
    <submittedName>
        <fullName evidence="6">TetR family transcriptional regulator</fullName>
    </submittedName>
</protein>
<sequence>MLRGAADVFVREGYANASLNEIIEEAGVTKGALYFHFGSKEELARGVIDAGYVRLAAETAGKTDRRAPALEAAIELSVLNVDLAETEPVVRAMFRLLVEIGDYRGAEERPFDVWLEELKELTRRAGDEGDLAEHVDTDAFALLLMEAGIGARTVGAAMSGTKHLTERIEAMWSLLLPSVVPPSKLEYFRQFAARRLRLQS</sequence>
<feature type="domain" description="HTH tetR-type" evidence="5">
    <location>
        <begin position="1"/>
        <end position="55"/>
    </location>
</feature>
<keyword evidence="3" id="KW-0804">Transcription</keyword>
<dbReference type="PANTHER" id="PTHR30055:SF234">
    <property type="entry name" value="HTH-TYPE TRANSCRIPTIONAL REGULATOR BETI"/>
    <property type="match status" value="1"/>
</dbReference>
<dbReference type="PRINTS" id="PR00455">
    <property type="entry name" value="HTHTETR"/>
</dbReference>
<evidence type="ECO:0000256" key="4">
    <source>
        <dbReference type="PROSITE-ProRule" id="PRU00335"/>
    </source>
</evidence>
<dbReference type="SUPFAM" id="SSF48498">
    <property type="entry name" value="Tetracyclin repressor-like, C-terminal domain"/>
    <property type="match status" value="1"/>
</dbReference>
<dbReference type="PANTHER" id="PTHR30055">
    <property type="entry name" value="HTH-TYPE TRANSCRIPTIONAL REGULATOR RUTR"/>
    <property type="match status" value="1"/>
</dbReference>
<proteinExistence type="predicted"/>
<keyword evidence="7" id="KW-1185">Reference proteome</keyword>
<dbReference type="SUPFAM" id="SSF46689">
    <property type="entry name" value="Homeodomain-like"/>
    <property type="match status" value="1"/>
</dbReference>
<dbReference type="InterPro" id="IPR036271">
    <property type="entry name" value="Tet_transcr_reg_TetR-rel_C_sf"/>
</dbReference>
<dbReference type="InterPro" id="IPR009057">
    <property type="entry name" value="Homeodomain-like_sf"/>
</dbReference>
<dbReference type="InterPro" id="IPR054126">
    <property type="entry name" value="CprB_TetR_C"/>
</dbReference>
<dbReference type="Pfam" id="PF00440">
    <property type="entry name" value="TetR_N"/>
    <property type="match status" value="1"/>
</dbReference>